<dbReference type="FunFam" id="3.30.200.20:FF:000087">
    <property type="entry name" value="Dual specificity tyrosine-phosphorylation-regulated kinase 1A"/>
    <property type="match status" value="1"/>
</dbReference>
<dbReference type="Gene3D" id="3.30.200.20">
    <property type="entry name" value="Phosphorylase Kinase, domain 1"/>
    <property type="match status" value="1"/>
</dbReference>
<evidence type="ECO:0000313" key="14">
    <source>
        <dbReference type="Proteomes" id="UP000807469"/>
    </source>
</evidence>
<reference evidence="13" key="1">
    <citation type="submission" date="2020-11" db="EMBL/GenBank/DDBJ databases">
        <authorList>
            <consortium name="DOE Joint Genome Institute"/>
            <person name="Ahrendt S."/>
            <person name="Riley R."/>
            <person name="Andreopoulos W."/>
            <person name="Labutti K."/>
            <person name="Pangilinan J."/>
            <person name="Ruiz-Duenas F.J."/>
            <person name="Barrasa J.M."/>
            <person name="Sanchez-Garcia M."/>
            <person name="Camarero S."/>
            <person name="Miyauchi S."/>
            <person name="Serrano A."/>
            <person name="Linde D."/>
            <person name="Babiker R."/>
            <person name="Drula E."/>
            <person name="Ayuso-Fernandez I."/>
            <person name="Pacheco R."/>
            <person name="Padilla G."/>
            <person name="Ferreira P."/>
            <person name="Barriuso J."/>
            <person name="Kellner H."/>
            <person name="Castanera R."/>
            <person name="Alfaro M."/>
            <person name="Ramirez L."/>
            <person name="Pisabarro A.G."/>
            <person name="Kuo A."/>
            <person name="Tritt A."/>
            <person name="Lipzen A."/>
            <person name="He G."/>
            <person name="Yan M."/>
            <person name="Ng V."/>
            <person name="Cullen D."/>
            <person name="Martin F."/>
            <person name="Rosso M.-N."/>
            <person name="Henrissat B."/>
            <person name="Hibbett D."/>
            <person name="Martinez A.T."/>
            <person name="Grigoriev I.V."/>
        </authorList>
    </citation>
    <scope>NUCLEOTIDE SEQUENCE</scope>
    <source>
        <strain evidence="13">CIRM-BRFM 674</strain>
    </source>
</reference>
<dbReference type="FunFam" id="1.10.510.10:FF:000380">
    <property type="entry name" value="Serine/threonine-protein kinase ppk15"/>
    <property type="match status" value="1"/>
</dbReference>
<keyword evidence="5" id="KW-0597">Phosphoprotein</keyword>
<feature type="region of interest" description="Disordered" evidence="11">
    <location>
        <begin position="865"/>
        <end position="909"/>
    </location>
</feature>
<dbReference type="PANTHER" id="PTHR24058">
    <property type="entry name" value="DUAL SPECIFICITY PROTEIN KINASE"/>
    <property type="match status" value="1"/>
</dbReference>
<dbReference type="InterPro" id="IPR050494">
    <property type="entry name" value="Ser_Thr_dual-spec_kinase"/>
</dbReference>
<feature type="compositionally biased region" description="Low complexity" evidence="11">
    <location>
        <begin position="865"/>
        <end position="877"/>
    </location>
</feature>
<dbReference type="InterPro" id="IPR000719">
    <property type="entry name" value="Prot_kinase_dom"/>
</dbReference>
<organism evidence="13 14">
    <name type="scientific">Pholiota conissans</name>
    <dbReference type="NCBI Taxonomy" id="109636"/>
    <lineage>
        <taxon>Eukaryota</taxon>
        <taxon>Fungi</taxon>
        <taxon>Dikarya</taxon>
        <taxon>Basidiomycota</taxon>
        <taxon>Agaricomycotina</taxon>
        <taxon>Agaricomycetes</taxon>
        <taxon>Agaricomycetidae</taxon>
        <taxon>Agaricales</taxon>
        <taxon>Agaricineae</taxon>
        <taxon>Strophariaceae</taxon>
        <taxon>Pholiota</taxon>
    </lineage>
</organism>
<keyword evidence="9 10" id="KW-0067">ATP-binding</keyword>
<evidence type="ECO:0000256" key="3">
    <source>
        <dbReference type="ARBA" id="ARBA00022490"/>
    </source>
</evidence>
<evidence type="ECO:0000256" key="11">
    <source>
        <dbReference type="SAM" id="MobiDB-lite"/>
    </source>
</evidence>
<proteinExistence type="inferred from homology"/>
<dbReference type="OrthoDB" id="9332038at2759"/>
<feature type="region of interest" description="Disordered" evidence="11">
    <location>
        <begin position="1"/>
        <end position="39"/>
    </location>
</feature>
<dbReference type="Pfam" id="PF00069">
    <property type="entry name" value="Pkinase"/>
    <property type="match status" value="1"/>
</dbReference>
<evidence type="ECO:0000256" key="6">
    <source>
        <dbReference type="ARBA" id="ARBA00022679"/>
    </source>
</evidence>
<feature type="region of interest" description="Disordered" evidence="11">
    <location>
        <begin position="455"/>
        <end position="499"/>
    </location>
</feature>
<evidence type="ECO:0000256" key="2">
    <source>
        <dbReference type="ARBA" id="ARBA00008867"/>
    </source>
</evidence>
<dbReference type="PROSITE" id="PS00107">
    <property type="entry name" value="PROTEIN_KINASE_ATP"/>
    <property type="match status" value="1"/>
</dbReference>
<evidence type="ECO:0000313" key="13">
    <source>
        <dbReference type="EMBL" id="KAF9482167.1"/>
    </source>
</evidence>
<protein>
    <submittedName>
        <fullName evidence="13">Kinase-like protein</fullName>
    </submittedName>
</protein>
<evidence type="ECO:0000256" key="9">
    <source>
        <dbReference type="ARBA" id="ARBA00022840"/>
    </source>
</evidence>
<comment type="caution">
    <text evidence="13">The sequence shown here is derived from an EMBL/GenBank/DDBJ whole genome shotgun (WGS) entry which is preliminary data.</text>
</comment>
<evidence type="ECO:0000256" key="8">
    <source>
        <dbReference type="ARBA" id="ARBA00022777"/>
    </source>
</evidence>
<dbReference type="PROSITE" id="PS00108">
    <property type="entry name" value="PROTEIN_KINASE_ST"/>
    <property type="match status" value="1"/>
</dbReference>
<dbReference type="SUPFAM" id="SSF56112">
    <property type="entry name" value="Protein kinase-like (PK-like)"/>
    <property type="match status" value="1"/>
</dbReference>
<keyword evidence="7 10" id="KW-0547">Nucleotide-binding</keyword>
<keyword evidence="14" id="KW-1185">Reference proteome</keyword>
<keyword evidence="4" id="KW-0723">Serine/threonine-protein kinase</keyword>
<dbReference type="Gene3D" id="1.10.510.10">
    <property type="entry name" value="Transferase(Phosphotransferase) domain 1"/>
    <property type="match status" value="1"/>
</dbReference>
<evidence type="ECO:0000256" key="7">
    <source>
        <dbReference type="ARBA" id="ARBA00022741"/>
    </source>
</evidence>
<gene>
    <name evidence="13" type="ORF">BDN70DRAFT_801995</name>
</gene>
<evidence type="ECO:0000256" key="4">
    <source>
        <dbReference type="ARBA" id="ARBA00022527"/>
    </source>
</evidence>
<keyword evidence="6" id="KW-0808">Transferase</keyword>
<dbReference type="EMBL" id="MU155169">
    <property type="protein sequence ID" value="KAF9482167.1"/>
    <property type="molecule type" value="Genomic_DNA"/>
</dbReference>
<dbReference type="PANTHER" id="PTHR24058:SF17">
    <property type="entry name" value="HOMEODOMAIN INTERACTING PROTEIN KINASE, ISOFORM D"/>
    <property type="match status" value="1"/>
</dbReference>
<feature type="compositionally biased region" description="Polar residues" evidence="11">
    <location>
        <begin position="766"/>
        <end position="782"/>
    </location>
</feature>
<feature type="region of interest" description="Disordered" evidence="11">
    <location>
        <begin position="534"/>
        <end position="579"/>
    </location>
</feature>
<accession>A0A9P6CWR7</accession>
<comment type="similarity">
    <text evidence="2">Belongs to the protein kinase superfamily. CMGC Ser/Thr protein kinase family. MNB/DYRK subfamily.</text>
</comment>
<dbReference type="GO" id="GO:0005634">
    <property type="term" value="C:nucleus"/>
    <property type="evidence" value="ECO:0007669"/>
    <property type="project" value="TreeGrafter"/>
</dbReference>
<feature type="domain" description="Protein kinase" evidence="12">
    <location>
        <begin position="111"/>
        <end position="452"/>
    </location>
</feature>
<feature type="binding site" evidence="10">
    <location>
        <position position="140"/>
    </location>
    <ligand>
        <name>ATP</name>
        <dbReference type="ChEBI" id="CHEBI:30616"/>
    </ligand>
</feature>
<dbReference type="GO" id="GO:0004713">
    <property type="term" value="F:protein tyrosine kinase activity"/>
    <property type="evidence" value="ECO:0007669"/>
    <property type="project" value="TreeGrafter"/>
</dbReference>
<dbReference type="GO" id="GO:0005737">
    <property type="term" value="C:cytoplasm"/>
    <property type="evidence" value="ECO:0007669"/>
    <property type="project" value="UniProtKB-SubCell"/>
</dbReference>
<feature type="region of interest" description="Disordered" evidence="11">
    <location>
        <begin position="719"/>
        <end position="739"/>
    </location>
</feature>
<dbReference type="InterPro" id="IPR011009">
    <property type="entry name" value="Kinase-like_dom_sf"/>
</dbReference>
<evidence type="ECO:0000256" key="5">
    <source>
        <dbReference type="ARBA" id="ARBA00022553"/>
    </source>
</evidence>
<evidence type="ECO:0000256" key="1">
    <source>
        <dbReference type="ARBA" id="ARBA00004496"/>
    </source>
</evidence>
<feature type="region of interest" description="Disordered" evidence="11">
    <location>
        <begin position="760"/>
        <end position="782"/>
    </location>
</feature>
<sequence>MAVDPPPKRRAPGFRRVRTTHDLQPRLDAPPTGRRMGTDGVYLSPLRQLTTNILDTYRICNPQFRYESTHNPRRVLTKPSKPAHNDGYDNDDYDYILYVNDWLGSDDGHKYLILDILGQGTFGQVVKCQNMKTHEIVAVKVVKNKPAYFNQSMMEVTILELLNKSCDPNDEHHILRLRDSFIHRSHLCLVFELLSSNLYELIKQNQFQGLSTQLVKVFMAQLLDALTVLKDARLIHCDLKPENILLKSLQSPQIKVIDFGSACHERQTVYTYIQSRFYRSPEVLLGMSYTAAIDMWSLGCIAVELFLGLPLFPGTSEYNQLTRIIEMLGMPPLSMLNQGKQTAQFFDAYDAWSPQNNQNEKRYRLKSIEQYSREHNTNEQPGKQYFKATSLPDIINTAPMPTSKSSRQAHELEKGRHLLNNRAAFIDFCQGLLHLNPVTRWTPQQARLHPFITGEKFTKPFSPEGLAPTPHQPTSAAGGADPKRPYGGLVPSQPKGTRAYTDAASYNHHLAQHQAYTAQAQSQAANTFRNPYITPQNAQQHSTSYSSASDPNSYQTPQQQQQQTQQQLQPPAQQQQYVPNSSTVGQRGLVHQNSTGQLGSSATGVQYTNHPSQGSIGGTHLSANVPGNPYVPNVPNARARANTINQMDSAVPPALARLQHMNQDIIGGRNALTPVLNRDDAMREWERRQAGKAAAAQPYPQLEYLQQQAEMVSSSGLSSWGGATNRYPPPPSKLSHAYQPQTVIVDDDSGRREVVMSSVRSAARNDGSSGTYSNPNVISSPPQAYTGNTTSAGNRYATNYNQNPAVGAFDSIDRRNDIGNMYVPMQPDQFQSYSTGPPPGSARHVAPPAQAVPPSFYGAAAVLPSGQQMSTGQQQQQRNPFQHVDAGQTGLTGAKDTRRGNGAIDSWQR</sequence>
<dbReference type="GO" id="GO:0004674">
    <property type="term" value="F:protein serine/threonine kinase activity"/>
    <property type="evidence" value="ECO:0007669"/>
    <property type="project" value="UniProtKB-KW"/>
</dbReference>
<feature type="compositionally biased region" description="Polar residues" evidence="11">
    <location>
        <begin position="534"/>
        <end position="554"/>
    </location>
</feature>
<evidence type="ECO:0000259" key="12">
    <source>
        <dbReference type="PROSITE" id="PS50011"/>
    </source>
</evidence>
<dbReference type="SMART" id="SM00220">
    <property type="entry name" value="S_TKc"/>
    <property type="match status" value="1"/>
</dbReference>
<feature type="compositionally biased region" description="Basic residues" evidence="11">
    <location>
        <begin position="8"/>
        <end position="18"/>
    </location>
</feature>
<keyword evidence="3" id="KW-0963">Cytoplasm</keyword>
<dbReference type="GO" id="GO:0005524">
    <property type="term" value="F:ATP binding"/>
    <property type="evidence" value="ECO:0007669"/>
    <property type="project" value="UniProtKB-UniRule"/>
</dbReference>
<comment type="subcellular location">
    <subcellularLocation>
        <location evidence="1">Cytoplasm</location>
    </subcellularLocation>
</comment>
<dbReference type="InterPro" id="IPR017441">
    <property type="entry name" value="Protein_kinase_ATP_BS"/>
</dbReference>
<keyword evidence="8 13" id="KW-0418">Kinase</keyword>
<evidence type="ECO:0000256" key="10">
    <source>
        <dbReference type="PROSITE-ProRule" id="PRU10141"/>
    </source>
</evidence>
<dbReference type="AlphaFoldDB" id="A0A9P6CWR7"/>
<feature type="compositionally biased region" description="Low complexity" evidence="11">
    <location>
        <begin position="555"/>
        <end position="576"/>
    </location>
</feature>
<name>A0A9P6CWR7_9AGAR</name>
<dbReference type="Proteomes" id="UP000807469">
    <property type="component" value="Unassembled WGS sequence"/>
</dbReference>
<dbReference type="PROSITE" id="PS50011">
    <property type="entry name" value="PROTEIN_KINASE_DOM"/>
    <property type="match status" value="1"/>
</dbReference>
<dbReference type="CDD" id="cd14212">
    <property type="entry name" value="PKc_YAK1"/>
    <property type="match status" value="1"/>
</dbReference>
<dbReference type="InterPro" id="IPR008271">
    <property type="entry name" value="Ser/Thr_kinase_AS"/>
</dbReference>